<dbReference type="RefSeq" id="WP_290111955.1">
    <property type="nucleotide sequence ID" value="NZ_JAUEPL010000015.1"/>
</dbReference>
<gene>
    <name evidence="4" type="ORF">QWM81_12815</name>
</gene>
<feature type="domain" description="FAD-binding" evidence="3">
    <location>
        <begin position="42"/>
        <end position="212"/>
    </location>
</feature>
<dbReference type="Proteomes" id="UP001174050">
    <property type="component" value="Unassembled WGS sequence"/>
</dbReference>
<organism evidence="4 5">
    <name type="scientific">Streptomyces ficellus</name>
    <dbReference type="NCBI Taxonomy" id="1977088"/>
    <lineage>
        <taxon>Bacteria</taxon>
        <taxon>Bacillati</taxon>
        <taxon>Actinomycetota</taxon>
        <taxon>Actinomycetes</taxon>
        <taxon>Kitasatosporales</taxon>
        <taxon>Streptomycetaceae</taxon>
        <taxon>Streptomyces</taxon>
    </lineage>
</organism>
<dbReference type="GO" id="GO:0016491">
    <property type="term" value="F:oxidoreductase activity"/>
    <property type="evidence" value="ECO:0007669"/>
    <property type="project" value="UniProtKB-KW"/>
</dbReference>
<dbReference type="Gene3D" id="3.50.50.60">
    <property type="entry name" value="FAD/NAD(P)-binding domain"/>
    <property type="match status" value="1"/>
</dbReference>
<keyword evidence="2" id="KW-0503">Monooxygenase</keyword>
<protein>
    <submittedName>
        <fullName evidence="4">NAD(P)/FAD-dependent oxidoreductase</fullName>
        <ecNumber evidence="4">1.-.-.-</ecNumber>
    </submittedName>
</protein>
<comment type="caution">
    <text evidence="4">The sequence shown here is derived from an EMBL/GenBank/DDBJ whole genome shotgun (WGS) entry which is preliminary data.</text>
</comment>
<keyword evidence="5" id="KW-1185">Reference proteome</keyword>
<dbReference type="Pfam" id="PF01494">
    <property type="entry name" value="FAD_binding_3"/>
    <property type="match status" value="1"/>
</dbReference>
<evidence type="ECO:0000259" key="3">
    <source>
        <dbReference type="Pfam" id="PF01494"/>
    </source>
</evidence>
<evidence type="ECO:0000256" key="1">
    <source>
        <dbReference type="ARBA" id="ARBA00023002"/>
    </source>
</evidence>
<dbReference type="SUPFAM" id="SSF51905">
    <property type="entry name" value="FAD/NAD(P)-binding domain"/>
    <property type="match status" value="1"/>
</dbReference>
<name>A0ABT7Z5Y1_9ACTN</name>
<accession>A0ABT7Z5Y1</accession>
<keyword evidence="1 4" id="KW-0560">Oxidoreductase</keyword>
<dbReference type="PANTHER" id="PTHR13789">
    <property type="entry name" value="MONOOXYGENASE"/>
    <property type="match status" value="1"/>
</dbReference>
<dbReference type="PRINTS" id="PR00420">
    <property type="entry name" value="RNGMNOXGNASE"/>
</dbReference>
<proteinExistence type="predicted"/>
<dbReference type="InterPro" id="IPR036188">
    <property type="entry name" value="FAD/NAD-bd_sf"/>
</dbReference>
<dbReference type="InterPro" id="IPR050493">
    <property type="entry name" value="FAD-dep_Monooxygenase_BioMet"/>
</dbReference>
<dbReference type="EMBL" id="JAUEPL010000015">
    <property type="protein sequence ID" value="MDN3294917.1"/>
    <property type="molecule type" value="Genomic_DNA"/>
</dbReference>
<sequence length="434" mass="47069">MPLGSTPVERRIRQEGAALRRENRPARHLPCCSSFSGWILFDVAIVGARCAGSTTAMLLARRGYRVLILERAEFPCDTLSTLFIHLRGMELLAQWGLLDEVLATGCPPLTELSFTAPGIRVEGTVPADGDARMVCAPRRYALDEVLARGAVRAGAEFRQGVSVTGLHWEDGAVAGVTCRASDGRPSVERARLVIGADGRRSTVARLVGAPYTRWDGRLTRAWYTYWSGVDGASLRLFLGKGVGGTAIPTHDGLTLINVQFSVDHPLGARSERDRLYLDLLARAAPELREAVAEGRREDRLYCCGDLPNFFRRPTGPGWALVGDAAHHKDPLGAQGIADAFEQAALLDQCLADGQCDGRRGGLGDRERTAAALARYATALESRFAAPYEENLRHARLAESEQQTAGLRVALDDPPFREGFLRTLSGAPGKQNEVS</sequence>
<reference evidence="4" key="1">
    <citation type="submission" date="2023-06" db="EMBL/GenBank/DDBJ databases">
        <title>WGS-Sequencing of Streptomyces ficellus isolate 21 collected from sand in Gara Djebilet Iron Mine in Algeria.</title>
        <authorList>
            <person name="Zegers G.P."/>
            <person name="Gomez A."/>
            <person name="Gueddou A."/>
            <person name="Zahara A.F."/>
            <person name="Worth M."/>
            <person name="Sevigny J.L."/>
            <person name="Tisa L."/>
        </authorList>
    </citation>
    <scope>NUCLEOTIDE SEQUENCE</scope>
    <source>
        <strain evidence="4">AS11</strain>
    </source>
</reference>
<dbReference type="EC" id="1.-.-.-" evidence="4"/>
<dbReference type="InterPro" id="IPR002938">
    <property type="entry name" value="FAD-bd"/>
</dbReference>
<evidence type="ECO:0000313" key="5">
    <source>
        <dbReference type="Proteomes" id="UP001174050"/>
    </source>
</evidence>
<evidence type="ECO:0000256" key="2">
    <source>
        <dbReference type="ARBA" id="ARBA00023033"/>
    </source>
</evidence>
<dbReference type="PANTHER" id="PTHR13789:SF309">
    <property type="entry name" value="PUTATIVE (AFU_ORTHOLOGUE AFUA_6G14510)-RELATED"/>
    <property type="match status" value="1"/>
</dbReference>
<evidence type="ECO:0000313" key="4">
    <source>
        <dbReference type="EMBL" id="MDN3294917.1"/>
    </source>
</evidence>